<protein>
    <submittedName>
        <fullName evidence="1">Uncharacterized protein</fullName>
    </submittedName>
</protein>
<proteinExistence type="predicted"/>
<gene>
    <name evidence="1" type="ORF">BT96DRAFT_942094</name>
</gene>
<keyword evidence="2" id="KW-1185">Reference proteome</keyword>
<dbReference type="AlphaFoldDB" id="A0A6A4HF70"/>
<sequence length="285" mass="32318">MIPSFHILTEHKFITSIRPLCINYWQKQGKSYLAPTTIVYNGETPCLSEGFYEKWDQILTPCKKAKMRRLDMQETYETCLNVSSRNKDMEIEIISEVQSIPFPMISRSVSIEDSIDEDNILYLEKKASEAQKGLHSQVAILLGPDDEDIELEPGPSTTCCPSPRTFPDIPLSTSAPFPDFPAVTQTCPESPSPEWMEWPGQQHCSLQQSHWASEDIALYIIDQKVLPINPYGNWNKSMLGNEDIAADVNKYLQSLGTEITAEKLVTFLASLEMVEKHEIEKKITV</sequence>
<reference evidence="1" key="1">
    <citation type="journal article" date="2019" name="Environ. Microbiol.">
        <title>Fungal ecological strategies reflected in gene transcription - a case study of two litter decomposers.</title>
        <authorList>
            <person name="Barbi F."/>
            <person name="Kohler A."/>
            <person name="Barry K."/>
            <person name="Baskaran P."/>
            <person name="Daum C."/>
            <person name="Fauchery L."/>
            <person name="Ihrmark K."/>
            <person name="Kuo A."/>
            <person name="LaButti K."/>
            <person name="Lipzen A."/>
            <person name="Morin E."/>
            <person name="Grigoriev I.V."/>
            <person name="Henrissat B."/>
            <person name="Lindahl B."/>
            <person name="Martin F."/>
        </authorList>
    </citation>
    <scope>NUCLEOTIDE SEQUENCE</scope>
    <source>
        <strain evidence="1">JB14</strain>
    </source>
</reference>
<organism evidence="1 2">
    <name type="scientific">Gymnopus androsaceus JB14</name>
    <dbReference type="NCBI Taxonomy" id="1447944"/>
    <lineage>
        <taxon>Eukaryota</taxon>
        <taxon>Fungi</taxon>
        <taxon>Dikarya</taxon>
        <taxon>Basidiomycota</taxon>
        <taxon>Agaricomycotina</taxon>
        <taxon>Agaricomycetes</taxon>
        <taxon>Agaricomycetidae</taxon>
        <taxon>Agaricales</taxon>
        <taxon>Marasmiineae</taxon>
        <taxon>Omphalotaceae</taxon>
        <taxon>Gymnopus</taxon>
    </lineage>
</organism>
<evidence type="ECO:0000313" key="2">
    <source>
        <dbReference type="Proteomes" id="UP000799118"/>
    </source>
</evidence>
<accession>A0A6A4HF70</accession>
<name>A0A6A4HF70_9AGAR</name>
<dbReference type="OrthoDB" id="10044727at2759"/>
<dbReference type="EMBL" id="ML769523">
    <property type="protein sequence ID" value="KAE9395877.1"/>
    <property type="molecule type" value="Genomic_DNA"/>
</dbReference>
<dbReference type="Proteomes" id="UP000799118">
    <property type="component" value="Unassembled WGS sequence"/>
</dbReference>
<evidence type="ECO:0000313" key="1">
    <source>
        <dbReference type="EMBL" id="KAE9395877.1"/>
    </source>
</evidence>